<dbReference type="EnsemblPlants" id="AVESA.00010b.r2.4DG0762720.1">
    <property type="protein sequence ID" value="AVESA.00010b.r2.4DG0762720.1.CDS"/>
    <property type="gene ID" value="AVESA.00010b.r2.4DG0762720"/>
</dbReference>
<dbReference type="Proteomes" id="UP001732700">
    <property type="component" value="Chromosome 4D"/>
</dbReference>
<organism evidence="1 2">
    <name type="scientific">Avena sativa</name>
    <name type="common">Oat</name>
    <dbReference type="NCBI Taxonomy" id="4498"/>
    <lineage>
        <taxon>Eukaryota</taxon>
        <taxon>Viridiplantae</taxon>
        <taxon>Streptophyta</taxon>
        <taxon>Embryophyta</taxon>
        <taxon>Tracheophyta</taxon>
        <taxon>Spermatophyta</taxon>
        <taxon>Magnoliopsida</taxon>
        <taxon>Liliopsida</taxon>
        <taxon>Poales</taxon>
        <taxon>Poaceae</taxon>
        <taxon>BOP clade</taxon>
        <taxon>Pooideae</taxon>
        <taxon>Poodae</taxon>
        <taxon>Poeae</taxon>
        <taxon>Poeae Chloroplast Group 1 (Aveneae type)</taxon>
        <taxon>Aveninae</taxon>
        <taxon>Avena</taxon>
    </lineage>
</organism>
<protein>
    <submittedName>
        <fullName evidence="1">Uncharacterized protein</fullName>
    </submittedName>
</protein>
<sequence length="726" mass="82279">MRDGAARCTTVDCRSVLSHLYKISFQRTTMAGEAIVQLWNEWAIQILVLLSFAMQIFLFLFAGKRRRGSSDVLRILLWLGYLMADTTAVYTLGHLSISGSLHKHKLLVFWAPFLLVHLGSQDTITAYSLEDNQLWPRHLLNLGVQAFGVAYVLYKHIANIPATLGLATCLMFIIGVIKYGERIWALKRATIDNVQAGVPGFLTLPNYYHALPPSGPAGTEEHDEEELLLFAQAVLPLCKGAMTDYPVFLADSNKDTASVSDIWVKWNWKAMCKLVEMELSLMYDILYTKSTVIHTWYGYCIRFFSPLATIIAFVLFQLSANKDGYNNRVDVAITYILLVGAFLLDMVSVFTTVMSTRTCHKFWDMGWTKLGRCILSLRRHIKAAGVNNRGWSGYVRQFNLLHFCSRDKKRLGIQVAKRMGLVVWWNKWHYSHAVVISVDVKELLFKCVWKVLQEIHDPASANGENSGEEPTTMPMMPDRNQNLCCRRESYSHTAKRRMRLHQALDLGAELQEGILAWHICTDVFLLCGDTPKDARSSTYVKAIKVVSNYMAFLIAIRPGTIPGLELRITYDRTLIDLERTWSYLKDSVDLSSATREKTLASELRTNTRQRTIDTHGPSYAKLLLELVGSNPAKSCSGIISSYRELESVAMDKLKRLMPHLELSWEADGVFNMSKALALILDTWVRLLILASSRCRGDVHARHINCGGELSTIIWLMEEHASMFCHG</sequence>
<name>A0ACD5XEP2_AVESA</name>
<reference evidence="1" key="1">
    <citation type="submission" date="2021-05" db="EMBL/GenBank/DDBJ databases">
        <authorList>
            <person name="Scholz U."/>
            <person name="Mascher M."/>
            <person name="Fiebig A."/>
        </authorList>
    </citation>
    <scope>NUCLEOTIDE SEQUENCE [LARGE SCALE GENOMIC DNA]</scope>
</reference>
<keyword evidence="2" id="KW-1185">Reference proteome</keyword>
<evidence type="ECO:0000313" key="2">
    <source>
        <dbReference type="Proteomes" id="UP001732700"/>
    </source>
</evidence>
<proteinExistence type="predicted"/>
<evidence type="ECO:0000313" key="1">
    <source>
        <dbReference type="EnsemblPlants" id="AVESA.00010b.r2.4DG0762720.1.CDS"/>
    </source>
</evidence>
<reference evidence="1" key="2">
    <citation type="submission" date="2025-09" db="UniProtKB">
        <authorList>
            <consortium name="EnsemblPlants"/>
        </authorList>
    </citation>
    <scope>IDENTIFICATION</scope>
</reference>
<accession>A0ACD5XEP2</accession>